<protein>
    <recommendedName>
        <fullName evidence="7">Thioredoxin domain-containing protein</fullName>
    </recommendedName>
</protein>
<organism evidence="8 9">
    <name type="scientific">Candidatus Uhrbacteria bacterium RIFCSPLOWO2_01_FULL_47_24</name>
    <dbReference type="NCBI Taxonomy" id="1802401"/>
    <lineage>
        <taxon>Bacteria</taxon>
        <taxon>Candidatus Uhriibacteriota</taxon>
    </lineage>
</organism>
<comment type="caution">
    <text evidence="8">The sequence shown here is derived from an EMBL/GenBank/DDBJ whole genome shotgun (WGS) entry which is preliminary data.</text>
</comment>
<dbReference type="SUPFAM" id="SSF52833">
    <property type="entry name" value="Thioredoxin-like"/>
    <property type="match status" value="1"/>
</dbReference>
<dbReference type="PANTHER" id="PTHR13887">
    <property type="entry name" value="GLUTATHIONE S-TRANSFERASE KAPPA"/>
    <property type="match status" value="1"/>
</dbReference>
<keyword evidence="5" id="KW-0676">Redox-active center</keyword>
<dbReference type="Proteomes" id="UP000176897">
    <property type="component" value="Unassembled WGS sequence"/>
</dbReference>
<feature type="region of interest" description="Disordered" evidence="6">
    <location>
        <begin position="36"/>
        <end position="66"/>
    </location>
</feature>
<name>A0A1F7UPI0_9BACT</name>
<evidence type="ECO:0000256" key="5">
    <source>
        <dbReference type="ARBA" id="ARBA00023284"/>
    </source>
</evidence>
<evidence type="ECO:0000256" key="6">
    <source>
        <dbReference type="SAM" id="MobiDB-lite"/>
    </source>
</evidence>
<dbReference type="GO" id="GO:0016491">
    <property type="term" value="F:oxidoreductase activity"/>
    <property type="evidence" value="ECO:0007669"/>
    <property type="project" value="UniProtKB-KW"/>
</dbReference>
<dbReference type="EMBL" id="MGEJ01000014">
    <property type="protein sequence ID" value="OGL80145.1"/>
    <property type="molecule type" value="Genomic_DNA"/>
</dbReference>
<feature type="domain" description="Thioredoxin" evidence="7">
    <location>
        <begin position="32"/>
        <end position="225"/>
    </location>
</feature>
<evidence type="ECO:0000313" key="8">
    <source>
        <dbReference type="EMBL" id="OGL80145.1"/>
    </source>
</evidence>
<dbReference type="InterPro" id="IPR036249">
    <property type="entry name" value="Thioredoxin-like_sf"/>
</dbReference>
<keyword evidence="4" id="KW-1015">Disulfide bond</keyword>
<dbReference type="InterPro" id="IPR012336">
    <property type="entry name" value="Thioredoxin-like_fold"/>
</dbReference>
<dbReference type="PANTHER" id="PTHR13887:SF14">
    <property type="entry name" value="DISULFIDE BOND FORMATION PROTEIN D"/>
    <property type="match status" value="1"/>
</dbReference>
<evidence type="ECO:0000313" key="9">
    <source>
        <dbReference type="Proteomes" id="UP000176897"/>
    </source>
</evidence>
<dbReference type="Pfam" id="PF13462">
    <property type="entry name" value="Thioredoxin_4"/>
    <property type="match status" value="1"/>
</dbReference>
<dbReference type="AlphaFoldDB" id="A0A1F7UPI0"/>
<keyword evidence="2" id="KW-0732">Signal</keyword>
<evidence type="ECO:0000256" key="2">
    <source>
        <dbReference type="ARBA" id="ARBA00022729"/>
    </source>
</evidence>
<evidence type="ECO:0000256" key="1">
    <source>
        <dbReference type="ARBA" id="ARBA00005791"/>
    </source>
</evidence>
<feature type="compositionally biased region" description="Polar residues" evidence="6">
    <location>
        <begin position="46"/>
        <end position="63"/>
    </location>
</feature>
<proteinExistence type="inferred from homology"/>
<evidence type="ECO:0000256" key="4">
    <source>
        <dbReference type="ARBA" id="ARBA00023157"/>
    </source>
</evidence>
<dbReference type="InterPro" id="IPR013766">
    <property type="entry name" value="Thioredoxin_domain"/>
</dbReference>
<dbReference type="Gene3D" id="3.40.30.10">
    <property type="entry name" value="Glutaredoxin"/>
    <property type="match status" value="1"/>
</dbReference>
<keyword evidence="3" id="KW-0560">Oxidoreductase</keyword>
<dbReference type="STRING" id="1802401.A3B21_02090"/>
<reference evidence="8 9" key="1">
    <citation type="journal article" date="2016" name="Nat. Commun.">
        <title>Thousands of microbial genomes shed light on interconnected biogeochemical processes in an aquifer system.</title>
        <authorList>
            <person name="Anantharaman K."/>
            <person name="Brown C.T."/>
            <person name="Hug L.A."/>
            <person name="Sharon I."/>
            <person name="Castelle C.J."/>
            <person name="Probst A.J."/>
            <person name="Thomas B.C."/>
            <person name="Singh A."/>
            <person name="Wilkins M.J."/>
            <person name="Karaoz U."/>
            <person name="Brodie E.L."/>
            <person name="Williams K.H."/>
            <person name="Hubbard S.S."/>
            <person name="Banfield J.F."/>
        </authorList>
    </citation>
    <scope>NUCLEOTIDE SEQUENCE [LARGE SCALE GENOMIC DNA]</scope>
</reference>
<evidence type="ECO:0000259" key="7">
    <source>
        <dbReference type="PROSITE" id="PS51352"/>
    </source>
</evidence>
<gene>
    <name evidence="8" type="ORF">A3B21_02090</name>
</gene>
<dbReference type="PROSITE" id="PS51352">
    <property type="entry name" value="THIOREDOXIN_2"/>
    <property type="match status" value="1"/>
</dbReference>
<comment type="similarity">
    <text evidence="1">Belongs to the thioredoxin family. DsbA subfamily.</text>
</comment>
<accession>A0A1F7UPI0</accession>
<evidence type="ECO:0000256" key="3">
    <source>
        <dbReference type="ARBA" id="ARBA00023002"/>
    </source>
</evidence>
<sequence>MRTPFFIIFLIIALALAAFVGALAYFTFNPPSATKGLSPEREGLSPDQQSSTLPSRPVISSSDPVRGDPNAELAIVEFGDFFCPACGEVEDVLNKVLEQYKERVKLVWKDMPNTARHPLAQKSAEAARCAGVQGKFWQYHDELFANQEKLSENYFAELAGELGLNANQFSQCLAEGAMIETVRRTFNEGLLLKVDATPYFFIGDKRIPGAITTEELNATIEAYYASQ</sequence>